<sequence>MAGLRIQVLPVVGSAARRAVHITVVFVIIRIRRRKVLNRRYAQVAKLGVRKVLEHHFAPDRIQLRIFRYQQQAALTDLIRRTVAGRQLAGRITDLCVDMHIARLGRRRAIEKPITRRREPKRIVLACVGRQLARYAAYPRFNEAKRLRRILNDRLVGESFMDF</sequence>
<dbReference type="AlphaFoldDB" id="A0A645GAM5"/>
<gene>
    <name evidence="1" type="ORF">SDC9_170475</name>
</gene>
<name>A0A645GAM5_9ZZZZ</name>
<dbReference type="EMBL" id="VSSQ01071495">
    <property type="protein sequence ID" value="MPN23090.1"/>
    <property type="molecule type" value="Genomic_DNA"/>
</dbReference>
<proteinExistence type="predicted"/>
<accession>A0A645GAM5</accession>
<reference evidence="1" key="1">
    <citation type="submission" date="2019-08" db="EMBL/GenBank/DDBJ databases">
        <authorList>
            <person name="Kucharzyk K."/>
            <person name="Murdoch R.W."/>
            <person name="Higgins S."/>
            <person name="Loffler F."/>
        </authorList>
    </citation>
    <scope>NUCLEOTIDE SEQUENCE</scope>
</reference>
<organism evidence="1">
    <name type="scientific">bioreactor metagenome</name>
    <dbReference type="NCBI Taxonomy" id="1076179"/>
    <lineage>
        <taxon>unclassified sequences</taxon>
        <taxon>metagenomes</taxon>
        <taxon>ecological metagenomes</taxon>
    </lineage>
</organism>
<protein>
    <submittedName>
        <fullName evidence="1">Uncharacterized protein</fullName>
    </submittedName>
</protein>
<comment type="caution">
    <text evidence="1">The sequence shown here is derived from an EMBL/GenBank/DDBJ whole genome shotgun (WGS) entry which is preliminary data.</text>
</comment>
<evidence type="ECO:0000313" key="1">
    <source>
        <dbReference type="EMBL" id="MPN23090.1"/>
    </source>
</evidence>